<evidence type="ECO:0000256" key="2">
    <source>
        <dbReference type="ARBA" id="ARBA00022692"/>
    </source>
</evidence>
<feature type="transmembrane region" description="Helical" evidence="5">
    <location>
        <begin position="258"/>
        <end position="278"/>
    </location>
</feature>
<dbReference type="GO" id="GO:0005768">
    <property type="term" value="C:endosome"/>
    <property type="evidence" value="ECO:0007669"/>
    <property type="project" value="TreeGrafter"/>
</dbReference>
<reference evidence="6" key="2">
    <citation type="submission" date="2021-01" db="EMBL/GenBank/DDBJ databases">
        <authorList>
            <person name="Schikora-Tamarit M.A."/>
        </authorList>
    </citation>
    <scope>NUCLEOTIDE SEQUENCE</scope>
    <source>
        <strain evidence="6">CBS6341</strain>
    </source>
</reference>
<feature type="transmembrane region" description="Helical" evidence="5">
    <location>
        <begin position="197"/>
        <end position="219"/>
    </location>
</feature>
<organism evidence="6 7">
    <name type="scientific">Wickerhamomyces mucosus</name>
    <dbReference type="NCBI Taxonomy" id="1378264"/>
    <lineage>
        <taxon>Eukaryota</taxon>
        <taxon>Fungi</taxon>
        <taxon>Dikarya</taxon>
        <taxon>Ascomycota</taxon>
        <taxon>Saccharomycotina</taxon>
        <taxon>Saccharomycetes</taxon>
        <taxon>Phaffomycetales</taxon>
        <taxon>Wickerhamomycetaceae</taxon>
        <taxon>Wickerhamomyces</taxon>
    </lineage>
</organism>
<dbReference type="PANTHER" id="PTHR14856:SF9">
    <property type="entry name" value="PQ-LOOP REPEAT-CONTAINING PROTEIN 1"/>
    <property type="match status" value="1"/>
</dbReference>
<comment type="caution">
    <text evidence="6">The sequence shown here is derived from an EMBL/GenBank/DDBJ whole genome shotgun (WGS) entry which is preliminary data.</text>
</comment>
<keyword evidence="7" id="KW-1185">Reference proteome</keyword>
<keyword evidence="4 5" id="KW-0472">Membrane</keyword>
<evidence type="ECO:0000256" key="1">
    <source>
        <dbReference type="ARBA" id="ARBA00004141"/>
    </source>
</evidence>
<dbReference type="GO" id="GO:0045332">
    <property type="term" value="P:phospholipid translocation"/>
    <property type="evidence" value="ECO:0007669"/>
    <property type="project" value="TreeGrafter"/>
</dbReference>
<evidence type="ECO:0008006" key="8">
    <source>
        <dbReference type="Google" id="ProtNLM"/>
    </source>
</evidence>
<gene>
    <name evidence="6" type="ORF">WICMUC_002537</name>
</gene>
<name>A0A9P8PQB9_9ASCO</name>
<dbReference type="EMBL" id="JAEUBF010000722">
    <property type="protein sequence ID" value="KAH3675745.1"/>
    <property type="molecule type" value="Genomic_DNA"/>
</dbReference>
<keyword evidence="3 5" id="KW-1133">Transmembrane helix</keyword>
<dbReference type="InterPro" id="IPR052241">
    <property type="entry name" value="SLC66/Scramblase_ANY1"/>
</dbReference>
<evidence type="ECO:0000313" key="6">
    <source>
        <dbReference type="EMBL" id="KAH3675745.1"/>
    </source>
</evidence>
<dbReference type="Pfam" id="PF04193">
    <property type="entry name" value="PQ-loop"/>
    <property type="match status" value="1"/>
</dbReference>
<dbReference type="GO" id="GO:0005829">
    <property type="term" value="C:cytosol"/>
    <property type="evidence" value="ECO:0007669"/>
    <property type="project" value="GOC"/>
</dbReference>
<reference evidence="6" key="1">
    <citation type="journal article" date="2021" name="Open Biol.">
        <title>Shared evolutionary footprints suggest mitochondrial oxidative damage underlies multiple complex I losses in fungi.</title>
        <authorList>
            <person name="Schikora-Tamarit M.A."/>
            <person name="Marcet-Houben M."/>
            <person name="Nosek J."/>
            <person name="Gabaldon T."/>
        </authorList>
    </citation>
    <scope>NUCLEOTIDE SEQUENCE</scope>
    <source>
        <strain evidence="6">CBS6341</strain>
    </source>
</reference>
<evidence type="ECO:0000256" key="4">
    <source>
        <dbReference type="ARBA" id="ARBA00023136"/>
    </source>
</evidence>
<dbReference type="GO" id="GO:0042147">
    <property type="term" value="P:retrograde transport, endosome to Golgi"/>
    <property type="evidence" value="ECO:0007669"/>
    <property type="project" value="TreeGrafter"/>
</dbReference>
<protein>
    <recommendedName>
        <fullName evidence="8">PQ-loop repeat-containing protein 1</fullName>
    </recommendedName>
</protein>
<dbReference type="GO" id="GO:0016020">
    <property type="term" value="C:membrane"/>
    <property type="evidence" value="ECO:0007669"/>
    <property type="project" value="UniProtKB-SubCell"/>
</dbReference>
<evidence type="ECO:0000313" key="7">
    <source>
        <dbReference type="Proteomes" id="UP000769528"/>
    </source>
</evidence>
<evidence type="ECO:0000256" key="3">
    <source>
        <dbReference type="ARBA" id="ARBA00022989"/>
    </source>
</evidence>
<accession>A0A9P8PQB9</accession>
<dbReference type="Proteomes" id="UP000769528">
    <property type="component" value="Unassembled WGS sequence"/>
</dbReference>
<keyword evidence="2 5" id="KW-0812">Transmembrane</keyword>
<feature type="transmembrane region" description="Helical" evidence="5">
    <location>
        <begin position="20"/>
        <end position="41"/>
    </location>
</feature>
<feature type="transmembrane region" description="Helical" evidence="5">
    <location>
        <begin position="53"/>
        <end position="70"/>
    </location>
</feature>
<feature type="transmembrane region" description="Helical" evidence="5">
    <location>
        <begin position="231"/>
        <end position="252"/>
    </location>
</feature>
<comment type="subcellular location">
    <subcellularLocation>
        <location evidence="1">Membrane</location>
        <topology evidence="1">Multi-pass membrane protein</topology>
    </subcellularLocation>
</comment>
<dbReference type="OrthoDB" id="292213at2759"/>
<dbReference type="PANTHER" id="PTHR14856">
    <property type="entry name" value="PQ-LOOP REPEAT-CONTAINING PROTEIN 1-LIKE PROTEIN"/>
    <property type="match status" value="1"/>
</dbReference>
<dbReference type="AlphaFoldDB" id="A0A9P8PQB9"/>
<sequence>MSSDVINQFYFPEWLTVEFVAHNFISFTPLFSYGSTVVGIYKKKTSLGFSLDICLTMILSASLRIAYYFITPYEIALFRQSVIMILIQIVLLKVSLKFKRDLENQYYSTDNFIYLKELREILKELLNQDLNFDSIVGFVEQIMTLHFIKFLRFFDPNFKRFKSFWQWNNEINYWIFIGYFESILLVLTILFKNYEKFGEVLGVLGLFVESLLPLPQILLLNKLKSVDGFKIILLVSWYCGDFTKISYLIFGAKEISKTFLFFAVFQMLLDVYFGYRYIYFKYFYIKDDSHELKEIKV</sequence>
<dbReference type="InterPro" id="IPR006603">
    <property type="entry name" value="PQ-loop_rpt"/>
</dbReference>
<proteinExistence type="predicted"/>
<dbReference type="GO" id="GO:0005802">
    <property type="term" value="C:trans-Golgi network"/>
    <property type="evidence" value="ECO:0007669"/>
    <property type="project" value="TreeGrafter"/>
</dbReference>
<feature type="transmembrane region" description="Helical" evidence="5">
    <location>
        <begin position="171"/>
        <end position="191"/>
    </location>
</feature>
<evidence type="ECO:0000256" key="5">
    <source>
        <dbReference type="SAM" id="Phobius"/>
    </source>
</evidence>
<feature type="transmembrane region" description="Helical" evidence="5">
    <location>
        <begin position="76"/>
        <end position="96"/>
    </location>
</feature>
<dbReference type="Gene3D" id="1.20.1280.290">
    <property type="match status" value="1"/>
</dbReference>